<protein>
    <submittedName>
        <fullName evidence="1">Uncharacterized protein</fullName>
    </submittedName>
</protein>
<evidence type="ECO:0000313" key="1">
    <source>
        <dbReference type="EMBL" id="SNY34339.1"/>
    </source>
</evidence>
<dbReference type="RefSeq" id="WP_097018395.1">
    <property type="nucleotide sequence ID" value="NZ_OBDZ01000018.1"/>
</dbReference>
<dbReference type="AlphaFoldDB" id="A0A285HF19"/>
<accession>A0A285HF19</accession>
<sequence>MIVNKQSLVLVTVLILVALLGNLKPVFAEEILESVSDKGLIVKEDAILILKGEVDGDDRQVKRELSQSILKSLRLDNWLDDSMLRSDIKFANIYGNEEEELIVALSLPKDNGLLAIFIKSNSGYHLKLLIEDLLPITSLNFIELPDLEYKAIVVEEYLDERFGAFFESKTKSIYFIDKDLAIKKVWERVTYLKVAEPLEQGWLIKVEEVDLSFASKEKIIARGRKQELKVEDLEQSKGQELSSSDSQEVYLWNQEKLLFTPFKD</sequence>
<organism evidence="1 2">
    <name type="scientific">Orenia metallireducens</name>
    <dbReference type="NCBI Taxonomy" id="1413210"/>
    <lineage>
        <taxon>Bacteria</taxon>
        <taxon>Bacillati</taxon>
        <taxon>Bacillota</taxon>
        <taxon>Clostridia</taxon>
        <taxon>Halanaerobiales</taxon>
        <taxon>Halobacteroidaceae</taxon>
        <taxon>Orenia</taxon>
    </lineage>
</organism>
<dbReference type="EMBL" id="OBDZ01000018">
    <property type="protein sequence ID" value="SNY34339.1"/>
    <property type="molecule type" value="Genomic_DNA"/>
</dbReference>
<gene>
    <name evidence="1" type="ORF">SAMN06265827_1188</name>
</gene>
<dbReference type="OrthoDB" id="1950369at2"/>
<keyword evidence="2" id="KW-1185">Reference proteome</keyword>
<proteinExistence type="predicted"/>
<evidence type="ECO:0000313" key="2">
    <source>
        <dbReference type="Proteomes" id="UP000219573"/>
    </source>
</evidence>
<name>A0A285HF19_9FIRM</name>
<reference evidence="2" key="1">
    <citation type="submission" date="2017-09" db="EMBL/GenBank/DDBJ databases">
        <authorList>
            <person name="Varghese N."/>
            <person name="Submissions S."/>
        </authorList>
    </citation>
    <scope>NUCLEOTIDE SEQUENCE [LARGE SCALE GENOMIC DNA]</scope>
    <source>
        <strain evidence="2">MSL47</strain>
    </source>
</reference>
<dbReference type="Proteomes" id="UP000219573">
    <property type="component" value="Unassembled WGS sequence"/>
</dbReference>